<feature type="transmembrane region" description="Helical" evidence="6">
    <location>
        <begin position="189"/>
        <end position="207"/>
    </location>
</feature>
<proteinExistence type="predicted"/>
<keyword evidence="9" id="KW-1185">Reference proteome</keyword>
<protein>
    <submittedName>
        <fullName evidence="8">Cytochrome c oxidase assembly protein</fullName>
    </submittedName>
</protein>
<feature type="transmembrane region" description="Helical" evidence="6">
    <location>
        <begin position="263"/>
        <end position="284"/>
    </location>
</feature>
<keyword evidence="2" id="KW-1003">Cell membrane</keyword>
<dbReference type="RefSeq" id="WP_201078657.1">
    <property type="nucleotide sequence ID" value="NZ_CP067420.1"/>
</dbReference>
<evidence type="ECO:0000256" key="5">
    <source>
        <dbReference type="ARBA" id="ARBA00023136"/>
    </source>
</evidence>
<gene>
    <name evidence="8" type="ORF">IGS68_07755</name>
</gene>
<feature type="transmembrane region" description="Helical" evidence="6">
    <location>
        <begin position="219"/>
        <end position="243"/>
    </location>
</feature>
<evidence type="ECO:0000313" key="9">
    <source>
        <dbReference type="Proteomes" id="UP000595197"/>
    </source>
</evidence>
<keyword evidence="7" id="KW-0732">Signal</keyword>
<dbReference type="EMBL" id="CP067420">
    <property type="protein sequence ID" value="QQP91095.1"/>
    <property type="molecule type" value="Genomic_DNA"/>
</dbReference>
<evidence type="ECO:0000256" key="2">
    <source>
        <dbReference type="ARBA" id="ARBA00022475"/>
    </source>
</evidence>
<feature type="chain" id="PRO_5045423246" evidence="7">
    <location>
        <begin position="21"/>
        <end position="302"/>
    </location>
</feature>
<keyword evidence="3 6" id="KW-0812">Transmembrane</keyword>
<sequence length="302" mass="32413">MPLHFLLTALLLLPPLPALAHGLTVIPPEGIWYAWSIDPLVLVPLALTHWLYGRGVARMWSRAGTGRGVPRWRAACFLTGELTLVLALVWPFDAVGGTLFSAHMVQHMLLMVVAAPLLVLGTPLAPMMLALPEGWRPAAAGMVRKLRPGRFLTRPSVAAVIQGVALWAWHAPAPFQAALLDDAIHTAEHVTFMASAVLFWWSVLHAGRDGPGGYGAAAAWTLVTVIHGGMLGALLTFARTPLYPAYGDSASLWGLTALEDQQLAGLIMWVPTGIVHLGAGLWLIGAWLSAVERRNANVTEPT</sequence>
<dbReference type="InterPro" id="IPR019108">
    <property type="entry name" value="Caa3_assmbl_CtaG-rel"/>
</dbReference>
<name>A0ABX7BBY7_9PROT</name>
<evidence type="ECO:0000256" key="4">
    <source>
        <dbReference type="ARBA" id="ARBA00022989"/>
    </source>
</evidence>
<feature type="signal peptide" evidence="7">
    <location>
        <begin position="1"/>
        <end position="20"/>
    </location>
</feature>
<feature type="transmembrane region" description="Helical" evidence="6">
    <location>
        <begin position="104"/>
        <end position="131"/>
    </location>
</feature>
<reference evidence="8" key="1">
    <citation type="submission" date="2021-02" db="EMBL/GenBank/DDBJ databases">
        <title>Skermanella TT6 skin isolate.</title>
        <authorList>
            <person name="Lee K."/>
            <person name="Ganzorig M."/>
        </authorList>
    </citation>
    <scope>NUCLEOTIDE SEQUENCE</scope>
    <source>
        <strain evidence="8">TT6</strain>
    </source>
</reference>
<accession>A0ABX7BBY7</accession>
<keyword evidence="4 6" id="KW-1133">Transmembrane helix</keyword>
<evidence type="ECO:0000256" key="6">
    <source>
        <dbReference type="SAM" id="Phobius"/>
    </source>
</evidence>
<feature type="transmembrane region" description="Helical" evidence="6">
    <location>
        <begin position="72"/>
        <end position="92"/>
    </location>
</feature>
<dbReference type="Pfam" id="PF09678">
    <property type="entry name" value="Caa3_CtaG"/>
    <property type="match status" value="1"/>
</dbReference>
<feature type="transmembrane region" description="Helical" evidence="6">
    <location>
        <begin position="151"/>
        <end position="169"/>
    </location>
</feature>
<comment type="subcellular location">
    <subcellularLocation>
        <location evidence="1">Cell membrane</location>
        <topology evidence="1">Multi-pass membrane protein</topology>
    </subcellularLocation>
</comment>
<organism evidence="8 9">
    <name type="scientific">Skermanella cutis</name>
    <dbReference type="NCBI Taxonomy" id="2775420"/>
    <lineage>
        <taxon>Bacteria</taxon>
        <taxon>Pseudomonadati</taxon>
        <taxon>Pseudomonadota</taxon>
        <taxon>Alphaproteobacteria</taxon>
        <taxon>Rhodospirillales</taxon>
        <taxon>Azospirillaceae</taxon>
        <taxon>Skermanella</taxon>
    </lineage>
</organism>
<evidence type="ECO:0000256" key="7">
    <source>
        <dbReference type="SAM" id="SignalP"/>
    </source>
</evidence>
<evidence type="ECO:0000256" key="1">
    <source>
        <dbReference type="ARBA" id="ARBA00004651"/>
    </source>
</evidence>
<evidence type="ECO:0000256" key="3">
    <source>
        <dbReference type="ARBA" id="ARBA00022692"/>
    </source>
</evidence>
<dbReference type="Proteomes" id="UP000595197">
    <property type="component" value="Chromosome"/>
</dbReference>
<feature type="transmembrane region" description="Helical" evidence="6">
    <location>
        <begin position="32"/>
        <end position="52"/>
    </location>
</feature>
<evidence type="ECO:0000313" key="8">
    <source>
        <dbReference type="EMBL" id="QQP91095.1"/>
    </source>
</evidence>
<keyword evidence="5 6" id="KW-0472">Membrane</keyword>